<gene>
    <name evidence="5" type="ORF">G3I70_35895</name>
</gene>
<feature type="domain" description="NADPH-dependent reductive aminase-like C-terminal" evidence="4">
    <location>
        <begin position="163"/>
        <end position="287"/>
    </location>
</feature>
<dbReference type="InterPro" id="IPR051265">
    <property type="entry name" value="HIBADH-related_NP60_sf"/>
</dbReference>
<dbReference type="InterPro" id="IPR015815">
    <property type="entry name" value="HIBADH-related"/>
</dbReference>
<dbReference type="RefSeq" id="WP_163062396.1">
    <property type="nucleotide sequence ID" value="NZ_JAAGLI010000970.1"/>
</dbReference>
<dbReference type="InterPro" id="IPR013328">
    <property type="entry name" value="6PGD_dom2"/>
</dbReference>
<keyword evidence="2" id="KW-0560">Oxidoreductase</keyword>
<organism evidence="5 6">
    <name type="scientific">Actinomadura bangladeshensis</name>
    <dbReference type="NCBI Taxonomy" id="453573"/>
    <lineage>
        <taxon>Bacteria</taxon>
        <taxon>Bacillati</taxon>
        <taxon>Actinomycetota</taxon>
        <taxon>Actinomycetes</taxon>
        <taxon>Streptosporangiales</taxon>
        <taxon>Thermomonosporaceae</taxon>
        <taxon>Actinomadura</taxon>
    </lineage>
</organism>
<name>A0A6L9QRS6_9ACTN</name>
<protein>
    <submittedName>
        <fullName evidence="5">NAD(P)-dependent oxidoreductase</fullName>
    </submittedName>
</protein>
<dbReference type="PANTHER" id="PTHR43580">
    <property type="entry name" value="OXIDOREDUCTASE GLYR1-RELATED"/>
    <property type="match status" value="1"/>
</dbReference>
<dbReference type="Gene3D" id="1.10.1040.10">
    <property type="entry name" value="N-(1-d-carboxylethyl)-l-norvaline Dehydrogenase, domain 2"/>
    <property type="match status" value="1"/>
</dbReference>
<proteinExistence type="inferred from homology"/>
<evidence type="ECO:0000313" key="5">
    <source>
        <dbReference type="EMBL" id="NEA27846.1"/>
    </source>
</evidence>
<dbReference type="InterPro" id="IPR036291">
    <property type="entry name" value="NAD(P)-bd_dom_sf"/>
</dbReference>
<dbReference type="Gene3D" id="3.40.50.720">
    <property type="entry name" value="NAD(P)-binding Rossmann-like Domain"/>
    <property type="match status" value="1"/>
</dbReference>
<dbReference type="Proteomes" id="UP000475532">
    <property type="component" value="Unassembled WGS sequence"/>
</dbReference>
<evidence type="ECO:0000256" key="2">
    <source>
        <dbReference type="ARBA" id="ARBA00023002"/>
    </source>
</evidence>
<comment type="caution">
    <text evidence="5">The sequence shown here is derived from an EMBL/GenBank/DDBJ whole genome shotgun (WGS) entry which is preliminary data.</text>
</comment>
<dbReference type="Pfam" id="PF03446">
    <property type="entry name" value="NAD_binding_2"/>
    <property type="match status" value="1"/>
</dbReference>
<dbReference type="PIRSF" id="PIRSF000103">
    <property type="entry name" value="HIBADH"/>
    <property type="match status" value="1"/>
</dbReference>
<dbReference type="SUPFAM" id="SSF51735">
    <property type="entry name" value="NAD(P)-binding Rossmann-fold domains"/>
    <property type="match status" value="1"/>
</dbReference>
<dbReference type="InterPro" id="IPR006115">
    <property type="entry name" value="6PGDH_NADP-bd"/>
</dbReference>
<dbReference type="GO" id="GO:0016491">
    <property type="term" value="F:oxidoreductase activity"/>
    <property type="evidence" value="ECO:0007669"/>
    <property type="project" value="UniProtKB-KW"/>
</dbReference>
<comment type="similarity">
    <text evidence="1">Belongs to the HIBADH-related family.</text>
</comment>
<evidence type="ECO:0000256" key="1">
    <source>
        <dbReference type="ARBA" id="ARBA00009080"/>
    </source>
</evidence>
<dbReference type="PANTHER" id="PTHR43580:SF2">
    <property type="entry name" value="CYTOKINE-LIKE NUCLEAR FACTOR N-PAC"/>
    <property type="match status" value="1"/>
</dbReference>
<dbReference type="AlphaFoldDB" id="A0A6L9QRS6"/>
<reference evidence="5 6" key="1">
    <citation type="submission" date="2020-01" db="EMBL/GenBank/DDBJ databases">
        <title>Insect and environment-associated Actinomycetes.</title>
        <authorList>
            <person name="Currrie C."/>
            <person name="Chevrette M."/>
            <person name="Carlson C."/>
            <person name="Stubbendieck R."/>
            <person name="Wendt-Pienkowski E."/>
        </authorList>
    </citation>
    <scope>NUCLEOTIDE SEQUENCE [LARGE SCALE GENOMIC DNA]</scope>
    <source>
        <strain evidence="5 6">SID10258</strain>
    </source>
</reference>
<dbReference type="GO" id="GO:0050661">
    <property type="term" value="F:NADP binding"/>
    <property type="evidence" value="ECO:0007669"/>
    <property type="project" value="InterPro"/>
</dbReference>
<evidence type="ECO:0000259" key="4">
    <source>
        <dbReference type="Pfam" id="PF21761"/>
    </source>
</evidence>
<dbReference type="InterPro" id="IPR048666">
    <property type="entry name" value="RedAm-like_C"/>
</dbReference>
<dbReference type="Pfam" id="PF21761">
    <property type="entry name" value="RedAm-like_C"/>
    <property type="match status" value="1"/>
</dbReference>
<evidence type="ECO:0000259" key="3">
    <source>
        <dbReference type="Pfam" id="PF03446"/>
    </source>
</evidence>
<evidence type="ECO:0000313" key="6">
    <source>
        <dbReference type="Proteomes" id="UP000475532"/>
    </source>
</evidence>
<accession>A0A6L9QRS6</accession>
<sequence>MGHDSEQISVLGLGAMGSAIARAWLAAGYETTVWNRTASRAEPLVAEGAKAAATAAEAVAASGLVIVCLLDDASVGEALADADLAGKDLVNITTGTPGEARERAEWAAGRGARYLDGGIMAVPPMIGVPESGAYVFYSGSPELFAERRDALSVPAAAKYVGEDAGSAALHDVALLSAMTSMFAGITHAFALTRGATPPKEFAPLLIEWLTAMTRGADGTAEHLETGDYTLGVTSNLAMMVQGNRTLLRTAEEQGVSTELLTPFMALMERRLADGHPDEDTTGVVDLLLREP</sequence>
<dbReference type="EMBL" id="JAAGLI010000970">
    <property type="protein sequence ID" value="NEA27846.1"/>
    <property type="molecule type" value="Genomic_DNA"/>
</dbReference>
<feature type="domain" description="6-phosphogluconate dehydrogenase NADP-binding" evidence="3">
    <location>
        <begin position="7"/>
        <end position="153"/>
    </location>
</feature>